<dbReference type="PANTHER" id="PTHR15462">
    <property type="entry name" value="SERINE PROTEASE"/>
    <property type="match status" value="1"/>
</dbReference>
<dbReference type="Pfam" id="PF13365">
    <property type="entry name" value="Trypsin_2"/>
    <property type="match status" value="1"/>
</dbReference>
<gene>
    <name evidence="2" type="ORF">NCTC10437_02270</name>
</gene>
<keyword evidence="3" id="KW-1185">Reference proteome</keyword>
<accession>A0A3S4S1G7</accession>
<dbReference type="Gene3D" id="2.40.10.10">
    <property type="entry name" value="Trypsin-like serine proteases"/>
    <property type="match status" value="2"/>
</dbReference>
<dbReference type="OrthoDB" id="3507155at2"/>
<organism evidence="2 3">
    <name type="scientific">Mycolicibacterium aurum</name>
    <name type="common">Mycobacterium aurum</name>
    <dbReference type="NCBI Taxonomy" id="1791"/>
    <lineage>
        <taxon>Bacteria</taxon>
        <taxon>Bacillati</taxon>
        <taxon>Actinomycetota</taxon>
        <taxon>Actinomycetes</taxon>
        <taxon>Mycobacteriales</taxon>
        <taxon>Mycobacteriaceae</taxon>
        <taxon>Mycolicibacterium</taxon>
    </lineage>
</organism>
<dbReference type="AlphaFoldDB" id="A0A3S4S1G7"/>
<dbReference type="PROSITE" id="PS00134">
    <property type="entry name" value="TRYPSIN_HIS"/>
    <property type="match status" value="1"/>
</dbReference>
<protein>
    <submittedName>
        <fullName evidence="2">Trypsin</fullName>
    </submittedName>
</protein>
<dbReference type="InterPro" id="IPR043504">
    <property type="entry name" value="Peptidase_S1_PA_chymotrypsin"/>
</dbReference>
<dbReference type="STRING" id="1791.GCA_001049355_04902"/>
<evidence type="ECO:0000256" key="1">
    <source>
        <dbReference type="ARBA" id="ARBA00022729"/>
    </source>
</evidence>
<evidence type="ECO:0000313" key="2">
    <source>
        <dbReference type="EMBL" id="VEG54051.1"/>
    </source>
</evidence>
<dbReference type="GO" id="GO:0006508">
    <property type="term" value="P:proteolysis"/>
    <property type="evidence" value="ECO:0007669"/>
    <property type="project" value="InterPro"/>
</dbReference>
<evidence type="ECO:0000313" key="3">
    <source>
        <dbReference type="Proteomes" id="UP000279306"/>
    </source>
</evidence>
<sequence length="262" mass="26343">MRLNVLARRSPIWAALLVILVAVPSCVAVSPSPPAAPAQILPAAQPVSPDPRVGALFPGGGDLHLCSGAVLASSSGDLILTAAHCLADGIDIRFVPGFDDDDAAPDDGWQVDAVYLDPRWIDDQDPMADYAVARVSRADGARLDSVAGGGLRLGSSPEPGEAVTVIGYPAGLGGPAECRAPAASRRGYPALHCDGVVNGFSGAPWITGSTVSGLIGGLDGGGCHEEVSYSPPFDDALVALVSRAQAGGPGDEAPAAFDDGCG</sequence>
<dbReference type="EMBL" id="LR134356">
    <property type="protein sequence ID" value="VEG54051.1"/>
    <property type="molecule type" value="Genomic_DNA"/>
</dbReference>
<dbReference type="GO" id="GO:0004252">
    <property type="term" value="F:serine-type endopeptidase activity"/>
    <property type="evidence" value="ECO:0007669"/>
    <property type="project" value="InterPro"/>
</dbReference>
<dbReference type="InterPro" id="IPR050966">
    <property type="entry name" value="Glutamyl_endopeptidase"/>
</dbReference>
<keyword evidence="1" id="KW-0732">Signal</keyword>
<dbReference type="Proteomes" id="UP000279306">
    <property type="component" value="Chromosome"/>
</dbReference>
<dbReference type="InterPro" id="IPR018114">
    <property type="entry name" value="TRYPSIN_HIS"/>
</dbReference>
<dbReference type="SUPFAM" id="SSF50494">
    <property type="entry name" value="Trypsin-like serine proteases"/>
    <property type="match status" value="1"/>
</dbReference>
<dbReference type="RefSeq" id="WP_048634739.1">
    <property type="nucleotide sequence ID" value="NZ_CVQQ01000022.1"/>
</dbReference>
<name>A0A3S4S1G7_MYCAU</name>
<dbReference type="KEGG" id="mauu:NCTC10437_02270"/>
<proteinExistence type="predicted"/>
<reference evidence="2 3" key="1">
    <citation type="submission" date="2018-12" db="EMBL/GenBank/DDBJ databases">
        <authorList>
            <consortium name="Pathogen Informatics"/>
        </authorList>
    </citation>
    <scope>NUCLEOTIDE SEQUENCE [LARGE SCALE GENOMIC DNA]</scope>
    <source>
        <strain evidence="2 3">NCTC10437</strain>
    </source>
</reference>
<dbReference type="PANTHER" id="PTHR15462:SF8">
    <property type="entry name" value="SERINE PROTEASE"/>
    <property type="match status" value="1"/>
</dbReference>
<dbReference type="InterPro" id="IPR009003">
    <property type="entry name" value="Peptidase_S1_PA"/>
</dbReference>